<sequence>MTSRICPSVASRSTFNSEGLIVAAISYFITRMWSTVPRPAADPGFKYRRPTLSTAYRLAVRTPRRTISMLLPTTPFCRIVRDAGSSPMLTVLILAVITCTESGSAPSSTVNIIIRACTRKAGQLFLATAANERGTNTTAQGEICKVRQDVA</sequence>
<name>N1PIT3_DOTSN</name>
<keyword evidence="2" id="KW-1185">Reference proteome</keyword>
<evidence type="ECO:0000313" key="2">
    <source>
        <dbReference type="Proteomes" id="UP000016933"/>
    </source>
</evidence>
<reference evidence="2" key="1">
    <citation type="journal article" date="2012" name="PLoS Genet.">
        <title>The genomes of the fungal plant pathogens Cladosporium fulvum and Dothistroma septosporum reveal adaptation to different hosts and lifestyles but also signatures of common ancestry.</title>
        <authorList>
            <person name="de Wit P.J.G.M."/>
            <person name="van der Burgt A."/>
            <person name="Oekmen B."/>
            <person name="Stergiopoulos I."/>
            <person name="Abd-Elsalam K.A."/>
            <person name="Aerts A.L."/>
            <person name="Bahkali A.H."/>
            <person name="Beenen H.G."/>
            <person name="Chettri P."/>
            <person name="Cox M.P."/>
            <person name="Datema E."/>
            <person name="de Vries R.P."/>
            <person name="Dhillon B."/>
            <person name="Ganley A.R."/>
            <person name="Griffiths S.A."/>
            <person name="Guo Y."/>
            <person name="Hamelin R.C."/>
            <person name="Henrissat B."/>
            <person name="Kabir M.S."/>
            <person name="Jashni M.K."/>
            <person name="Kema G."/>
            <person name="Klaubauf S."/>
            <person name="Lapidus A."/>
            <person name="Levasseur A."/>
            <person name="Lindquist E."/>
            <person name="Mehrabi R."/>
            <person name="Ohm R.A."/>
            <person name="Owen T.J."/>
            <person name="Salamov A."/>
            <person name="Schwelm A."/>
            <person name="Schijlen E."/>
            <person name="Sun H."/>
            <person name="van den Burg H.A."/>
            <person name="van Ham R.C.H.J."/>
            <person name="Zhang S."/>
            <person name="Goodwin S.B."/>
            <person name="Grigoriev I.V."/>
            <person name="Collemare J."/>
            <person name="Bradshaw R.E."/>
        </authorList>
    </citation>
    <scope>NUCLEOTIDE SEQUENCE [LARGE SCALE GENOMIC DNA]</scope>
    <source>
        <strain evidence="2">NZE10 / CBS 128990</strain>
    </source>
</reference>
<accession>N1PIT3</accession>
<dbReference type="AlphaFoldDB" id="N1PIT3"/>
<reference evidence="1 2" key="2">
    <citation type="journal article" date="2012" name="PLoS Pathog.">
        <title>Diverse lifestyles and strategies of plant pathogenesis encoded in the genomes of eighteen Dothideomycetes fungi.</title>
        <authorList>
            <person name="Ohm R.A."/>
            <person name="Feau N."/>
            <person name="Henrissat B."/>
            <person name="Schoch C.L."/>
            <person name="Horwitz B.A."/>
            <person name="Barry K.W."/>
            <person name="Condon B.J."/>
            <person name="Copeland A.C."/>
            <person name="Dhillon B."/>
            <person name="Glaser F."/>
            <person name="Hesse C.N."/>
            <person name="Kosti I."/>
            <person name="LaButti K."/>
            <person name="Lindquist E.A."/>
            <person name="Lucas S."/>
            <person name="Salamov A.A."/>
            <person name="Bradshaw R.E."/>
            <person name="Ciuffetti L."/>
            <person name="Hamelin R.C."/>
            <person name="Kema G.H.J."/>
            <person name="Lawrence C."/>
            <person name="Scott J.A."/>
            <person name="Spatafora J.W."/>
            <person name="Turgeon B.G."/>
            <person name="de Wit P.J.G.M."/>
            <person name="Zhong S."/>
            <person name="Goodwin S.B."/>
            <person name="Grigoriev I.V."/>
        </authorList>
    </citation>
    <scope>NUCLEOTIDE SEQUENCE [LARGE SCALE GENOMIC DNA]</scope>
    <source>
        <strain evidence="2">NZE10 / CBS 128990</strain>
    </source>
</reference>
<dbReference type="HOGENOM" id="CLU_1731425_0_0_1"/>
<dbReference type="Proteomes" id="UP000016933">
    <property type="component" value="Unassembled WGS sequence"/>
</dbReference>
<protein>
    <submittedName>
        <fullName evidence="1">Uncharacterized protein</fullName>
    </submittedName>
</protein>
<organism evidence="1 2">
    <name type="scientific">Dothistroma septosporum (strain NZE10 / CBS 128990)</name>
    <name type="common">Red band needle blight fungus</name>
    <name type="synonym">Mycosphaerella pini</name>
    <dbReference type="NCBI Taxonomy" id="675120"/>
    <lineage>
        <taxon>Eukaryota</taxon>
        <taxon>Fungi</taxon>
        <taxon>Dikarya</taxon>
        <taxon>Ascomycota</taxon>
        <taxon>Pezizomycotina</taxon>
        <taxon>Dothideomycetes</taxon>
        <taxon>Dothideomycetidae</taxon>
        <taxon>Mycosphaerellales</taxon>
        <taxon>Mycosphaerellaceae</taxon>
        <taxon>Dothistroma</taxon>
    </lineage>
</organism>
<gene>
    <name evidence="1" type="ORF">DOTSEDRAFT_72964</name>
</gene>
<dbReference type="EMBL" id="KB446541">
    <property type="protein sequence ID" value="EME42039.1"/>
    <property type="molecule type" value="Genomic_DNA"/>
</dbReference>
<evidence type="ECO:0000313" key="1">
    <source>
        <dbReference type="EMBL" id="EME42039.1"/>
    </source>
</evidence>
<proteinExistence type="predicted"/>